<keyword evidence="1" id="KW-0813">Transport</keyword>
<keyword evidence="2" id="KW-0547">Nucleotide-binding</keyword>
<evidence type="ECO:0000313" key="2">
    <source>
        <dbReference type="EMBL" id="EEY58431.1"/>
    </source>
</evidence>
<keyword evidence="3" id="KW-1185">Reference proteome</keyword>
<reference evidence="3" key="1">
    <citation type="journal article" date="2009" name="Nature">
        <title>Genome sequence and analysis of the Irish potato famine pathogen Phytophthora infestans.</title>
        <authorList>
            <consortium name="The Broad Institute Genome Sequencing Platform"/>
            <person name="Haas B.J."/>
            <person name="Kamoun S."/>
            <person name="Zody M.C."/>
            <person name="Jiang R.H."/>
            <person name="Handsaker R.E."/>
            <person name="Cano L.M."/>
            <person name="Grabherr M."/>
            <person name="Kodira C.D."/>
            <person name="Raffaele S."/>
            <person name="Torto-Alalibo T."/>
            <person name="Bozkurt T.O."/>
            <person name="Ah-Fong A.M."/>
            <person name="Alvarado L."/>
            <person name="Anderson V.L."/>
            <person name="Armstrong M.R."/>
            <person name="Avrova A."/>
            <person name="Baxter L."/>
            <person name="Beynon J."/>
            <person name="Boevink P.C."/>
            <person name="Bollmann S.R."/>
            <person name="Bos J.I."/>
            <person name="Bulone V."/>
            <person name="Cai G."/>
            <person name="Cakir C."/>
            <person name="Carrington J.C."/>
            <person name="Chawner M."/>
            <person name="Conti L."/>
            <person name="Costanzo S."/>
            <person name="Ewan R."/>
            <person name="Fahlgren N."/>
            <person name="Fischbach M.A."/>
            <person name="Fugelstad J."/>
            <person name="Gilroy E.M."/>
            <person name="Gnerre S."/>
            <person name="Green P.J."/>
            <person name="Grenville-Briggs L.J."/>
            <person name="Griffith J."/>
            <person name="Grunwald N.J."/>
            <person name="Horn K."/>
            <person name="Horner N.R."/>
            <person name="Hu C.H."/>
            <person name="Huitema E."/>
            <person name="Jeong D.H."/>
            <person name="Jones A.M."/>
            <person name="Jones J.D."/>
            <person name="Jones R.W."/>
            <person name="Karlsson E.K."/>
            <person name="Kunjeti S.G."/>
            <person name="Lamour K."/>
            <person name="Liu Z."/>
            <person name="Ma L."/>
            <person name="Maclean D."/>
            <person name="Chibucos M.C."/>
            <person name="McDonald H."/>
            <person name="McWalters J."/>
            <person name="Meijer H.J."/>
            <person name="Morgan W."/>
            <person name="Morris P.F."/>
            <person name="Munro C.A."/>
            <person name="O'Neill K."/>
            <person name="Ospina-Giraldo M."/>
            <person name="Pinzon A."/>
            <person name="Pritchard L."/>
            <person name="Ramsahoye B."/>
            <person name="Ren Q."/>
            <person name="Restrepo S."/>
            <person name="Roy S."/>
            <person name="Sadanandom A."/>
            <person name="Savidor A."/>
            <person name="Schornack S."/>
            <person name="Schwartz D.C."/>
            <person name="Schumann U.D."/>
            <person name="Schwessinger B."/>
            <person name="Seyer L."/>
            <person name="Sharpe T."/>
            <person name="Silvar C."/>
            <person name="Song J."/>
            <person name="Studholme D.J."/>
            <person name="Sykes S."/>
            <person name="Thines M."/>
            <person name="van de Vondervoort P.J."/>
            <person name="Phuntumart V."/>
            <person name="Wawra S."/>
            <person name="Weide R."/>
            <person name="Win J."/>
            <person name="Young C."/>
            <person name="Zhou S."/>
            <person name="Fry W."/>
            <person name="Meyers B.C."/>
            <person name="van West P."/>
            <person name="Ristaino J."/>
            <person name="Govers F."/>
            <person name="Birch P.R."/>
            <person name="Whisson S.C."/>
            <person name="Judelson H.S."/>
            <person name="Nusbaum C."/>
        </authorList>
    </citation>
    <scope>NUCLEOTIDE SEQUENCE [LARGE SCALE GENOMIC DNA]</scope>
    <source>
        <strain evidence="3">T30-4</strain>
    </source>
</reference>
<organism evidence="2 3">
    <name type="scientific">Phytophthora infestans (strain T30-4)</name>
    <name type="common">Potato late blight agent</name>
    <dbReference type="NCBI Taxonomy" id="403677"/>
    <lineage>
        <taxon>Eukaryota</taxon>
        <taxon>Sar</taxon>
        <taxon>Stramenopiles</taxon>
        <taxon>Oomycota</taxon>
        <taxon>Peronosporomycetes</taxon>
        <taxon>Peronosporales</taxon>
        <taxon>Peronosporaceae</taxon>
        <taxon>Phytophthora</taxon>
    </lineage>
</organism>
<dbReference type="GeneID" id="9473495"/>
<dbReference type="OrthoDB" id="77750at2759"/>
<dbReference type="Proteomes" id="UP000006643">
    <property type="component" value="Unassembled WGS sequence"/>
</dbReference>
<dbReference type="HOGENOM" id="CLU_2445554_0_0_1"/>
<evidence type="ECO:0000256" key="1">
    <source>
        <dbReference type="ARBA" id="ARBA00022448"/>
    </source>
</evidence>
<proteinExistence type="predicted"/>
<keyword evidence="2" id="KW-0067">ATP-binding</keyword>
<dbReference type="VEuPathDB" id="FungiDB:PITG_01098"/>
<dbReference type="PANTHER" id="PTHR19241">
    <property type="entry name" value="ATP-BINDING CASSETTE TRANSPORTER"/>
    <property type="match status" value="1"/>
</dbReference>
<dbReference type="EMBL" id="DS028118">
    <property type="protein sequence ID" value="EEY58431.1"/>
    <property type="molecule type" value="Genomic_DNA"/>
</dbReference>
<gene>
    <name evidence="2" type="ORF">PITG_01098</name>
</gene>
<sequence length="90" mass="9698">MECSPDQSEAALTTVEALYRNYPDVIVEQLGLQNCLDTVIGNELKRGVSGGERRRVTTGEMEFGIKYATFISTGFDSAGSVPSCSTTSCH</sequence>
<dbReference type="AlphaFoldDB" id="D0MSG2"/>
<dbReference type="InParanoid" id="D0MSG2"/>
<dbReference type="KEGG" id="pif:PITG_01098"/>
<evidence type="ECO:0000313" key="3">
    <source>
        <dbReference type="Proteomes" id="UP000006643"/>
    </source>
</evidence>
<name>D0MSG2_PHYIT</name>
<dbReference type="RefSeq" id="XP_002909617.1">
    <property type="nucleotide sequence ID" value="XM_002909571.1"/>
</dbReference>
<dbReference type="GO" id="GO:0005524">
    <property type="term" value="F:ATP binding"/>
    <property type="evidence" value="ECO:0007669"/>
    <property type="project" value="UniProtKB-KW"/>
</dbReference>
<accession>D0MSG2</accession>
<dbReference type="eggNOG" id="KOG0065">
    <property type="taxonomic scope" value="Eukaryota"/>
</dbReference>
<protein>
    <submittedName>
        <fullName evidence="2">ATP-binding Cassette (ABC) superfamily</fullName>
    </submittedName>
</protein>